<reference evidence="1" key="1">
    <citation type="journal article" date="2012" name="Science">
        <title>Fermentation, hydrogen, and sulfur metabolism in multiple uncultivated bacterial phyla.</title>
        <authorList>
            <person name="Wrighton K.C."/>
            <person name="Thomas B.C."/>
            <person name="Sharon I."/>
            <person name="Miller C.S."/>
            <person name="Castelle C.J."/>
            <person name="VerBerkmoes N.C."/>
            <person name="Wilkins M.J."/>
            <person name="Hettich R.L."/>
            <person name="Lipton M.S."/>
            <person name="Williams K.H."/>
            <person name="Long P.E."/>
            <person name="Banfield J.F."/>
        </authorList>
    </citation>
    <scope>NUCLEOTIDE SEQUENCE [LARGE SCALE GENOMIC DNA]</scope>
</reference>
<protein>
    <submittedName>
        <fullName evidence="1">Uncharacterized protein</fullName>
    </submittedName>
</protein>
<gene>
    <name evidence="1" type="ORF">ACD_4C00041G0004</name>
</gene>
<sequence length="75" mass="8814">MKSLSKTKIISITSLLFLILWYLVYADWGLIWNIFEPSWNWYVIKDISKIKASSSCQNWSILVQTGWIIDCEALQ</sequence>
<accession>K2F7I8</accession>
<name>K2F7I8_9BACT</name>
<dbReference type="EMBL" id="AMFJ01000557">
    <property type="protein sequence ID" value="EKE27106.1"/>
    <property type="molecule type" value="Genomic_DNA"/>
</dbReference>
<organism evidence="1">
    <name type="scientific">uncultured bacterium</name>
    <name type="common">gcode 4</name>
    <dbReference type="NCBI Taxonomy" id="1234023"/>
    <lineage>
        <taxon>Bacteria</taxon>
        <taxon>environmental samples</taxon>
    </lineage>
</organism>
<comment type="caution">
    <text evidence="1">The sequence shown here is derived from an EMBL/GenBank/DDBJ whole genome shotgun (WGS) entry which is preliminary data.</text>
</comment>
<evidence type="ECO:0000313" key="1">
    <source>
        <dbReference type="EMBL" id="EKE27106.1"/>
    </source>
</evidence>
<proteinExistence type="predicted"/>
<dbReference type="AlphaFoldDB" id="K2F7I8"/>